<evidence type="ECO:0000313" key="2">
    <source>
        <dbReference type="EMBL" id="CAF3538948.1"/>
    </source>
</evidence>
<reference evidence="1" key="1">
    <citation type="submission" date="2021-02" db="EMBL/GenBank/DDBJ databases">
        <authorList>
            <person name="Nowell W R."/>
        </authorList>
    </citation>
    <scope>NUCLEOTIDE SEQUENCE</scope>
</reference>
<dbReference type="Proteomes" id="UP000663868">
    <property type="component" value="Unassembled WGS sequence"/>
</dbReference>
<dbReference type="EMBL" id="CAJNOE010000006">
    <property type="protein sequence ID" value="CAF0717632.1"/>
    <property type="molecule type" value="Genomic_DNA"/>
</dbReference>
<dbReference type="Proteomes" id="UP000663860">
    <property type="component" value="Unassembled WGS sequence"/>
</dbReference>
<gene>
    <name evidence="1" type="ORF">IZO911_LOCUS1398</name>
    <name evidence="2" type="ORF">KXQ929_LOCUS2062</name>
</gene>
<organism evidence="1 3">
    <name type="scientific">Adineta steineri</name>
    <dbReference type="NCBI Taxonomy" id="433720"/>
    <lineage>
        <taxon>Eukaryota</taxon>
        <taxon>Metazoa</taxon>
        <taxon>Spiralia</taxon>
        <taxon>Gnathifera</taxon>
        <taxon>Rotifera</taxon>
        <taxon>Eurotatoria</taxon>
        <taxon>Bdelloidea</taxon>
        <taxon>Adinetida</taxon>
        <taxon>Adinetidae</taxon>
        <taxon>Adineta</taxon>
    </lineage>
</organism>
<evidence type="ECO:0000313" key="3">
    <source>
        <dbReference type="Proteomes" id="UP000663860"/>
    </source>
</evidence>
<accession>A0A813MFL2</accession>
<sequence length="354" mass="41944">MSDFGQCSDSLCTKQDVRLFDCAHHCTRLVCLQHLIEHDRLIDQNQDYSDKLRCELKQLWTTYSLLIDETKLRLEYEQKLEKHQQLVQDVTNLFEYDFVNIERYHSVLEILKQNIEQGKQLNQNSSICTLHLEKVKNEPLDNILTTNEHNFINVNEIYPRFTEKFTDDDDDDKLQKQSILNNGCAYQVDNITQNNITNNSMQKYRSIRKMSGKCPFWLDGSFGLTENFHGMYLCSQGRYYQDFFRHLLKFHQLTLSATTRICHAIQNNEDSITKILFQPNDIVIDRTTRFRCPFSIYNSTSSIKPTSIERHCRRDKPQLANTLRCHLIRFHRMKTSNANKLIYRSKANLKHILN</sequence>
<name>A0A813MFL2_9BILA</name>
<protein>
    <submittedName>
        <fullName evidence="1">Uncharacterized protein</fullName>
    </submittedName>
</protein>
<dbReference type="EMBL" id="CAJOBB010000060">
    <property type="protein sequence ID" value="CAF3538948.1"/>
    <property type="molecule type" value="Genomic_DNA"/>
</dbReference>
<comment type="caution">
    <text evidence="1">The sequence shown here is derived from an EMBL/GenBank/DDBJ whole genome shotgun (WGS) entry which is preliminary data.</text>
</comment>
<proteinExistence type="predicted"/>
<dbReference type="AlphaFoldDB" id="A0A813MFL2"/>
<evidence type="ECO:0000313" key="1">
    <source>
        <dbReference type="EMBL" id="CAF0717632.1"/>
    </source>
</evidence>